<proteinExistence type="predicted"/>
<accession>A0A1H1GQI3</accession>
<keyword evidence="2" id="KW-0808">Transferase</keyword>
<keyword evidence="2" id="KW-0489">Methyltransferase</keyword>
<dbReference type="InterPro" id="IPR029063">
    <property type="entry name" value="SAM-dependent_MTases_sf"/>
</dbReference>
<dbReference type="SUPFAM" id="SSF53335">
    <property type="entry name" value="S-adenosyl-L-methionine-dependent methyltransferases"/>
    <property type="match status" value="1"/>
</dbReference>
<reference evidence="3" key="1">
    <citation type="submission" date="2016-10" db="EMBL/GenBank/DDBJ databases">
        <authorList>
            <person name="Varghese N."/>
            <person name="Submissions S."/>
        </authorList>
    </citation>
    <scope>NUCLEOTIDE SEQUENCE [LARGE SCALE GENOMIC DNA]</scope>
    <source>
        <strain evidence="3">DSM 24767</strain>
    </source>
</reference>
<dbReference type="EMBL" id="FNLC01000002">
    <property type="protein sequence ID" value="SDR15445.1"/>
    <property type="molecule type" value="Genomic_DNA"/>
</dbReference>
<gene>
    <name evidence="2" type="ORF">SAMN04489842_2549</name>
</gene>
<dbReference type="OrthoDB" id="147504at2157"/>
<keyword evidence="3" id="KW-1185">Reference proteome</keyword>
<evidence type="ECO:0000313" key="2">
    <source>
        <dbReference type="EMBL" id="SDR15445.1"/>
    </source>
</evidence>
<dbReference type="RefSeq" id="WP_090382291.1">
    <property type="nucleotide sequence ID" value="NZ_FNLC01000002.1"/>
</dbReference>
<dbReference type="GO" id="GO:0008168">
    <property type="term" value="F:methyltransferase activity"/>
    <property type="evidence" value="ECO:0007669"/>
    <property type="project" value="UniProtKB-KW"/>
</dbReference>
<dbReference type="GO" id="GO:0032259">
    <property type="term" value="P:methylation"/>
    <property type="evidence" value="ECO:0007669"/>
    <property type="project" value="UniProtKB-KW"/>
</dbReference>
<dbReference type="PANTHER" id="PTHR43861:SF1">
    <property type="entry name" value="TRANS-ACONITATE 2-METHYLTRANSFERASE"/>
    <property type="match status" value="1"/>
</dbReference>
<dbReference type="InterPro" id="IPR013217">
    <property type="entry name" value="Methyltransf_12"/>
</dbReference>
<feature type="domain" description="Methyltransferase type 12" evidence="1">
    <location>
        <begin position="55"/>
        <end position="148"/>
    </location>
</feature>
<organism evidence="2 3">
    <name type="scientific">Natronobacterium texcoconense</name>
    <dbReference type="NCBI Taxonomy" id="1095778"/>
    <lineage>
        <taxon>Archaea</taxon>
        <taxon>Methanobacteriati</taxon>
        <taxon>Methanobacteriota</taxon>
        <taxon>Stenosarchaea group</taxon>
        <taxon>Halobacteria</taxon>
        <taxon>Halobacteriales</taxon>
        <taxon>Natrialbaceae</taxon>
        <taxon>Natronobacterium</taxon>
    </lineage>
</organism>
<evidence type="ECO:0000259" key="1">
    <source>
        <dbReference type="Pfam" id="PF08242"/>
    </source>
</evidence>
<dbReference type="Pfam" id="PF08242">
    <property type="entry name" value="Methyltransf_12"/>
    <property type="match status" value="1"/>
</dbReference>
<evidence type="ECO:0000313" key="3">
    <source>
        <dbReference type="Proteomes" id="UP000198848"/>
    </source>
</evidence>
<dbReference type="CDD" id="cd02440">
    <property type="entry name" value="AdoMet_MTases"/>
    <property type="match status" value="1"/>
</dbReference>
<dbReference type="STRING" id="1095778.SAMN04489842_2549"/>
<dbReference type="PANTHER" id="PTHR43861">
    <property type="entry name" value="TRANS-ACONITATE 2-METHYLTRANSFERASE-RELATED"/>
    <property type="match status" value="1"/>
</dbReference>
<dbReference type="AlphaFoldDB" id="A0A1H1GQI3"/>
<dbReference type="Proteomes" id="UP000198848">
    <property type="component" value="Unassembled WGS sequence"/>
</dbReference>
<name>A0A1H1GQI3_NATTX</name>
<protein>
    <submittedName>
        <fullName evidence="2">Methyltransferase domain-containing protein</fullName>
    </submittedName>
</protein>
<dbReference type="Gene3D" id="3.40.50.150">
    <property type="entry name" value="Vaccinia Virus protein VP39"/>
    <property type="match status" value="1"/>
</dbReference>
<sequence length="236" mass="26696">MSEEKYSDTIDWDEYWDGADEEVREDTGPSAILALEPCVEFIETMLPDGPDAYADVGCGPGDLAFEVSTHYPDATVVGYDSAVAVLEENRERAREVDSDVTFEQAVLPEFDPDRQFDIVSCLFTLGYVADIERALETLYEAVKPGGYLIVHYYNRFAQAHYSSIAESPDEYLDEDSAWNPETFADRFELVVEGENLLSYERIHDVLGTWPQSLFSVADDAEPYPAHRYEPLVYVPK</sequence>